<dbReference type="AlphaFoldDB" id="A0A256FNZ0"/>
<name>A0A256FNZ0_9HYPH</name>
<evidence type="ECO:0000313" key="2">
    <source>
        <dbReference type="Proteomes" id="UP000216345"/>
    </source>
</evidence>
<sequence>MALTRIGWVMRFYELYVCDANNRLWKDARHCKPVSDLRTAFPFVILRFAIPAARPLDLCR</sequence>
<dbReference type="EMBL" id="NNRK01000022">
    <property type="protein sequence ID" value="OYR16574.1"/>
    <property type="molecule type" value="Genomic_DNA"/>
</dbReference>
<evidence type="ECO:0000313" key="1">
    <source>
        <dbReference type="EMBL" id="OYR16574.1"/>
    </source>
</evidence>
<protein>
    <submittedName>
        <fullName evidence="1">Uncharacterized protein</fullName>
    </submittedName>
</protein>
<reference evidence="1 2" key="1">
    <citation type="submission" date="2017-07" db="EMBL/GenBank/DDBJ databases">
        <title>Phylogenetic study on the rhizospheric bacterium Ochrobactrum sp. A44.</title>
        <authorList>
            <person name="Krzyzanowska D.M."/>
            <person name="Ossowicki A."/>
            <person name="Rajewska M."/>
            <person name="Maciag T."/>
            <person name="Kaczynski Z."/>
            <person name="Czerwicka M."/>
            <person name="Jafra S."/>
        </authorList>
    </citation>
    <scope>NUCLEOTIDE SEQUENCE [LARGE SCALE GENOMIC DNA]</scope>
    <source>
        <strain evidence="1 2">PR17</strain>
    </source>
</reference>
<accession>A0A256FNZ0</accession>
<organism evidence="1 2">
    <name type="scientific">Brucella rhizosphaerae</name>
    <dbReference type="NCBI Taxonomy" id="571254"/>
    <lineage>
        <taxon>Bacteria</taxon>
        <taxon>Pseudomonadati</taxon>
        <taxon>Pseudomonadota</taxon>
        <taxon>Alphaproteobacteria</taxon>
        <taxon>Hyphomicrobiales</taxon>
        <taxon>Brucellaceae</taxon>
        <taxon>Brucella/Ochrobactrum group</taxon>
        <taxon>Brucella</taxon>
    </lineage>
</organism>
<keyword evidence="2" id="KW-1185">Reference proteome</keyword>
<dbReference type="Proteomes" id="UP000216345">
    <property type="component" value="Unassembled WGS sequence"/>
</dbReference>
<proteinExistence type="predicted"/>
<gene>
    <name evidence="1" type="ORF">CEV32_4207</name>
</gene>
<comment type="caution">
    <text evidence="1">The sequence shown here is derived from an EMBL/GenBank/DDBJ whole genome shotgun (WGS) entry which is preliminary data.</text>
</comment>